<evidence type="ECO:0000256" key="9">
    <source>
        <dbReference type="ARBA" id="ARBA00023136"/>
    </source>
</evidence>
<dbReference type="FunFam" id="3.40.50.300:FF:000186">
    <property type="entry name" value="ATP-binding cassette sub-family B member 7, mitochondrial"/>
    <property type="match status" value="1"/>
</dbReference>
<dbReference type="InterPro" id="IPR003593">
    <property type="entry name" value="AAA+_ATPase"/>
</dbReference>
<comment type="subcellular location">
    <subcellularLocation>
        <location evidence="1">Mitochondrion inner membrane</location>
        <topology evidence="1">Multi-pass membrane protein</topology>
    </subcellularLocation>
</comment>
<dbReference type="CDD" id="cd03253">
    <property type="entry name" value="ABCC_ATM1_transporter"/>
    <property type="match status" value="1"/>
</dbReference>
<feature type="compositionally biased region" description="Basic and acidic residues" evidence="13">
    <location>
        <begin position="696"/>
        <end position="706"/>
    </location>
</feature>
<feature type="transmembrane region" description="Helical" evidence="14">
    <location>
        <begin position="156"/>
        <end position="175"/>
    </location>
</feature>
<accession>A0A9P4WYL4</accession>
<dbReference type="EMBL" id="SWKV01000007">
    <property type="protein sequence ID" value="KAF3045143.1"/>
    <property type="molecule type" value="Genomic_DNA"/>
</dbReference>
<dbReference type="Pfam" id="PF00664">
    <property type="entry name" value="ABC_membrane"/>
    <property type="match status" value="1"/>
</dbReference>
<dbReference type="SMART" id="SM00382">
    <property type="entry name" value="AAA"/>
    <property type="match status" value="1"/>
</dbReference>
<evidence type="ECO:0000256" key="3">
    <source>
        <dbReference type="ARBA" id="ARBA00022448"/>
    </source>
</evidence>
<feature type="transmembrane region" description="Helical" evidence="14">
    <location>
        <begin position="123"/>
        <end position="144"/>
    </location>
</feature>
<evidence type="ECO:0000256" key="7">
    <source>
        <dbReference type="ARBA" id="ARBA00022967"/>
    </source>
</evidence>
<reference evidence="17" key="1">
    <citation type="submission" date="2019-04" db="EMBL/GenBank/DDBJ databases">
        <title>Sequencing of skin fungus with MAO and IRED activity.</title>
        <authorList>
            <person name="Marsaioli A.J."/>
            <person name="Bonatto J.M.C."/>
            <person name="Reis Junior O."/>
        </authorList>
    </citation>
    <scope>NUCLEOTIDE SEQUENCE</scope>
    <source>
        <strain evidence="17">28M1</strain>
    </source>
</reference>
<feature type="region of interest" description="Disordered" evidence="13">
    <location>
        <begin position="36"/>
        <end position="91"/>
    </location>
</feature>
<dbReference type="Gene3D" id="3.40.50.300">
    <property type="entry name" value="P-loop containing nucleotide triphosphate hydrolases"/>
    <property type="match status" value="1"/>
</dbReference>
<feature type="region of interest" description="Disordered" evidence="13">
    <location>
        <begin position="687"/>
        <end position="706"/>
    </location>
</feature>
<evidence type="ECO:0000313" key="18">
    <source>
        <dbReference type="Proteomes" id="UP000758155"/>
    </source>
</evidence>
<dbReference type="Gene3D" id="1.20.1560.10">
    <property type="entry name" value="ABC transporter type 1, transmembrane domain"/>
    <property type="match status" value="1"/>
</dbReference>
<dbReference type="InterPro" id="IPR011527">
    <property type="entry name" value="ABC1_TM_dom"/>
</dbReference>
<dbReference type="InterPro" id="IPR003439">
    <property type="entry name" value="ABC_transporter-like_ATP-bd"/>
</dbReference>
<dbReference type="InterPro" id="IPR027417">
    <property type="entry name" value="P-loop_NTPase"/>
</dbReference>
<dbReference type="PANTHER" id="PTHR24221:SF402">
    <property type="entry name" value="IRON-SULFUR CLUSTERS TRANSPORTER ABCB7, MITOCHONDRIAL"/>
    <property type="match status" value="1"/>
</dbReference>
<evidence type="ECO:0000256" key="14">
    <source>
        <dbReference type="SAM" id="Phobius"/>
    </source>
</evidence>
<dbReference type="InterPro" id="IPR039421">
    <property type="entry name" value="Type_1_exporter"/>
</dbReference>
<evidence type="ECO:0000256" key="12">
    <source>
        <dbReference type="ARBA" id="ARBA00040792"/>
    </source>
</evidence>
<name>A0A9P4WYL4_9PLEO</name>
<dbReference type="PROSITE" id="PS50893">
    <property type="entry name" value="ABC_TRANSPORTER_2"/>
    <property type="match status" value="1"/>
</dbReference>
<evidence type="ECO:0000259" key="15">
    <source>
        <dbReference type="PROSITE" id="PS50893"/>
    </source>
</evidence>
<keyword evidence="3" id="KW-0813">Transport</keyword>
<dbReference type="OrthoDB" id="6500128at2759"/>
<dbReference type="SUPFAM" id="SSF52540">
    <property type="entry name" value="P-loop containing nucleoside triphosphate hydrolases"/>
    <property type="match status" value="1"/>
</dbReference>
<dbReference type="InterPro" id="IPR017871">
    <property type="entry name" value="ABC_transporter-like_CS"/>
</dbReference>
<sequence>MLIPPLARAASRPGLPPSSLSLLLRPHPLSHSARVFTSSPLHRKDVHGQRPAPGSRQALQATKAAKPTSDPAKAKAKVDKSMDPLLGERNLSNKEQRKADWTIIKEMTKYLWPKDNYGTRFRVGLSVALLLSAKLLNVQVPFYFKNIVDSMNVDFAAVGGTATTVAGSMIMAYGLTRIGATVSQELRNAIFASVAQKAIRKVACSVYEHLLRLDLNFHLTRQTGGLTRAIDRGTKGISFLLSSMVFHVFPTALEISLVCGILTYQYGWQFALITSATMATYAAFTILTTSWRTKFRKQANAADNKAATVAVDSLINYEAVKYFNNEKYEVGRYNAALTAYEKASIKVATSLAFLNSGQNIIFSSALTAMMYLACNGVAQGTMTVGDLVMVNQLVFQLSVPLNFLGSMYRELRQSLLDMDTLFSLQKTNVAVQDKPGAKPLLLTKGEIRFENVSFGYRPDRPILKNLNLTIPAGKKIAVVGPSGCGKSTILRLLFRYYDAQEGCILIDGQDIRDVSLESLRKAIGVVPQDTPLFNNTIGHNIKYGNMEASDEQIIQAAKRAHVHDTISSFPDGYDTMVGERGMMISGGEKQRLAVSRLILKDPPLLFFDEATSALDTHTEQALLTHINSLVREKKRTSVFIAHRLRTIYDSDIIIVLKAGGVAEQGTHQELIDRDGLYSELWSAQETMFTEKEDEGNEKTDDEKDVK</sequence>
<dbReference type="PROSITE" id="PS50929">
    <property type="entry name" value="ABC_TM1F"/>
    <property type="match status" value="1"/>
</dbReference>
<dbReference type="GO" id="GO:0005743">
    <property type="term" value="C:mitochondrial inner membrane"/>
    <property type="evidence" value="ECO:0007669"/>
    <property type="project" value="UniProtKB-SubCell"/>
</dbReference>
<keyword evidence="18" id="KW-1185">Reference proteome</keyword>
<dbReference type="Pfam" id="PF00005">
    <property type="entry name" value="ABC_tran"/>
    <property type="match status" value="1"/>
</dbReference>
<keyword evidence="6" id="KW-0067">ATP-binding</keyword>
<dbReference type="GO" id="GO:0140359">
    <property type="term" value="F:ABC-type transporter activity"/>
    <property type="evidence" value="ECO:0007669"/>
    <property type="project" value="InterPro"/>
</dbReference>
<proteinExistence type="inferred from homology"/>
<dbReference type="AlphaFoldDB" id="A0A9P4WYL4"/>
<evidence type="ECO:0000256" key="6">
    <source>
        <dbReference type="ARBA" id="ARBA00022840"/>
    </source>
</evidence>
<protein>
    <recommendedName>
        <fullName evidence="11">Iron-sulfur clusters transporter ATM1, mitochondrial</fullName>
    </recommendedName>
    <alternativeName>
        <fullName evidence="12">Iron-sulfur clusters transporter atm1, mitochondrial</fullName>
    </alternativeName>
</protein>
<comment type="similarity">
    <text evidence="10">Belongs to the ABC transporter superfamily. ABCB family. Heavy Metal importer (TC 3.A.1.210) subfamily.</text>
</comment>
<organism evidence="17 18">
    <name type="scientific">Didymella heteroderae</name>
    <dbReference type="NCBI Taxonomy" id="1769908"/>
    <lineage>
        <taxon>Eukaryota</taxon>
        <taxon>Fungi</taxon>
        <taxon>Dikarya</taxon>
        <taxon>Ascomycota</taxon>
        <taxon>Pezizomycotina</taxon>
        <taxon>Dothideomycetes</taxon>
        <taxon>Pleosporomycetidae</taxon>
        <taxon>Pleosporales</taxon>
        <taxon>Pleosporineae</taxon>
        <taxon>Didymellaceae</taxon>
        <taxon>Didymella</taxon>
    </lineage>
</organism>
<evidence type="ECO:0000256" key="11">
    <source>
        <dbReference type="ARBA" id="ARBA00039906"/>
    </source>
</evidence>
<evidence type="ECO:0000259" key="16">
    <source>
        <dbReference type="PROSITE" id="PS50929"/>
    </source>
</evidence>
<feature type="compositionally biased region" description="Basic and acidic residues" evidence="13">
    <location>
        <begin position="72"/>
        <end position="82"/>
    </location>
</feature>
<feature type="transmembrane region" description="Helical" evidence="14">
    <location>
        <begin position="237"/>
        <end position="264"/>
    </location>
</feature>
<feature type="transmembrane region" description="Helical" evidence="14">
    <location>
        <begin position="270"/>
        <end position="288"/>
    </location>
</feature>
<dbReference type="SUPFAM" id="SSF90123">
    <property type="entry name" value="ABC transporter transmembrane region"/>
    <property type="match status" value="1"/>
</dbReference>
<dbReference type="PANTHER" id="PTHR24221">
    <property type="entry name" value="ATP-BINDING CASSETTE SUB-FAMILY B"/>
    <property type="match status" value="1"/>
</dbReference>
<evidence type="ECO:0000256" key="10">
    <source>
        <dbReference type="ARBA" id="ARBA00024363"/>
    </source>
</evidence>
<dbReference type="Proteomes" id="UP000758155">
    <property type="component" value="Unassembled WGS sequence"/>
</dbReference>
<feature type="domain" description="ABC transmembrane type-1" evidence="16">
    <location>
        <begin position="125"/>
        <end position="413"/>
    </location>
</feature>
<dbReference type="InterPro" id="IPR036640">
    <property type="entry name" value="ABC1_TM_sf"/>
</dbReference>
<dbReference type="GO" id="GO:0140466">
    <property type="term" value="P:iron-sulfur cluster export from the mitochondrion"/>
    <property type="evidence" value="ECO:0007669"/>
    <property type="project" value="UniProtKB-ARBA"/>
</dbReference>
<evidence type="ECO:0000256" key="1">
    <source>
        <dbReference type="ARBA" id="ARBA00004448"/>
    </source>
</evidence>
<gene>
    <name evidence="17" type="primary">ATM1</name>
    <name evidence="17" type="ORF">E8E12_009905</name>
</gene>
<evidence type="ECO:0000256" key="13">
    <source>
        <dbReference type="SAM" id="MobiDB-lite"/>
    </source>
</evidence>
<evidence type="ECO:0000313" key="17">
    <source>
        <dbReference type="EMBL" id="KAF3045143.1"/>
    </source>
</evidence>
<comment type="subunit">
    <text evidence="2">Homodimer.</text>
</comment>
<dbReference type="GO" id="GO:0006879">
    <property type="term" value="P:intracellular iron ion homeostasis"/>
    <property type="evidence" value="ECO:0007669"/>
    <property type="project" value="TreeGrafter"/>
</dbReference>
<dbReference type="CDD" id="cd18582">
    <property type="entry name" value="ABC_6TM_ATM1_ABCB7"/>
    <property type="match status" value="1"/>
</dbReference>
<dbReference type="GO" id="GO:0016887">
    <property type="term" value="F:ATP hydrolysis activity"/>
    <property type="evidence" value="ECO:0007669"/>
    <property type="project" value="InterPro"/>
</dbReference>
<feature type="domain" description="ABC transporter" evidence="15">
    <location>
        <begin position="447"/>
        <end position="683"/>
    </location>
</feature>
<evidence type="ECO:0000256" key="2">
    <source>
        <dbReference type="ARBA" id="ARBA00011738"/>
    </source>
</evidence>
<evidence type="ECO:0000256" key="8">
    <source>
        <dbReference type="ARBA" id="ARBA00022989"/>
    </source>
</evidence>
<dbReference type="GO" id="GO:0005524">
    <property type="term" value="F:ATP binding"/>
    <property type="evidence" value="ECO:0007669"/>
    <property type="project" value="UniProtKB-KW"/>
</dbReference>
<dbReference type="PROSITE" id="PS00211">
    <property type="entry name" value="ABC_TRANSPORTER_1"/>
    <property type="match status" value="1"/>
</dbReference>
<keyword evidence="7" id="KW-1278">Translocase</keyword>
<evidence type="ECO:0000256" key="5">
    <source>
        <dbReference type="ARBA" id="ARBA00022741"/>
    </source>
</evidence>
<keyword evidence="8 14" id="KW-1133">Transmembrane helix</keyword>
<dbReference type="FunFam" id="1.20.1560.10:FF:000004">
    <property type="entry name" value="ATP-binding cassette sub-family B member 7"/>
    <property type="match status" value="1"/>
</dbReference>
<evidence type="ECO:0000256" key="4">
    <source>
        <dbReference type="ARBA" id="ARBA00022692"/>
    </source>
</evidence>
<comment type="caution">
    <text evidence="17">The sequence shown here is derived from an EMBL/GenBank/DDBJ whole genome shotgun (WGS) entry which is preliminary data.</text>
</comment>
<keyword evidence="4 14" id="KW-0812">Transmembrane</keyword>
<keyword evidence="9 14" id="KW-0472">Membrane</keyword>
<keyword evidence="5" id="KW-0547">Nucleotide-binding</keyword>